<evidence type="ECO:0000256" key="1">
    <source>
        <dbReference type="SAM" id="MobiDB-lite"/>
    </source>
</evidence>
<dbReference type="RefSeq" id="XP_016236586.1">
    <property type="nucleotide sequence ID" value="XM_016380759.1"/>
</dbReference>
<dbReference type="PANTHER" id="PTHR37540:SF5">
    <property type="entry name" value="TRANSCRIPTION FACTOR DOMAIN-CONTAINING PROTEIN"/>
    <property type="match status" value="1"/>
</dbReference>
<dbReference type="STRING" id="91928.A0A0D2BCM3"/>
<protein>
    <recommendedName>
        <fullName evidence="4">Transcription factor domain-containing protein</fullName>
    </recommendedName>
</protein>
<feature type="region of interest" description="Disordered" evidence="1">
    <location>
        <begin position="34"/>
        <end position="100"/>
    </location>
</feature>
<organism evidence="2 3">
    <name type="scientific">Exophiala spinifera</name>
    <dbReference type="NCBI Taxonomy" id="91928"/>
    <lineage>
        <taxon>Eukaryota</taxon>
        <taxon>Fungi</taxon>
        <taxon>Dikarya</taxon>
        <taxon>Ascomycota</taxon>
        <taxon>Pezizomycotina</taxon>
        <taxon>Eurotiomycetes</taxon>
        <taxon>Chaetothyriomycetidae</taxon>
        <taxon>Chaetothyriales</taxon>
        <taxon>Herpotrichiellaceae</taxon>
        <taxon>Exophiala</taxon>
    </lineage>
</organism>
<sequence length="642" mass="71481">MSNSSDPLPLVFINTQSTSTQDLAQARSTIRKYAGKHIWNNRRQRSDKSSNRPALSVRTRQGSERSASSTSDTSLDARSDTSPSTTTESTPPNEAPHEDAKSWRLAINQNETGGQIDLWENDWQQFENDLVLPHEEYDRSHSFGPQASGACAIQVYQGEASEPRLMTARETQFHEQRQEETLSQGQYEHRTLTSASSSRQSQAFSAVRSMSPPGDIRNFRKTPRMKVAPASTDMTVEISQVLPVALSPGLHGHQATFTQQWTQAAMSDPLLFNSMMYSSSLANYRRLRQTDVGAARRYLEALWYHEAEALAWLRQTMVDTAKAFNDTTLLSIICIAFSGTEASPLTRTPPFKPPLRDLQYLNTLGSSSCRDVHMQGVVELVKLRGGIGQIAVPGLREMVSLIDVLVASRKLSAPVFPFVSILGGDLSPVWRPVVCDAATESSPFFGVFCAARLNSEIMEVFHEMHDYESMARGFMTKVPDGYSAEAVADKRNLVQYRLLSLPPAEKMASVFRKNHPNYEPCRVAMLVYSLGVIYPLAPGMAPFERLAQDLRSSLIVVGLGATNWTSCNWLLLWILTVGGIASAHLELRAWFVAGLGRVAARKGLSTWAEVKEQLVRILWLDEACDDAGLELWKECEKIRDQD</sequence>
<accession>A0A0D2BCM3</accession>
<proteinExistence type="predicted"/>
<feature type="compositionally biased region" description="Low complexity" evidence="1">
    <location>
        <begin position="64"/>
        <end position="92"/>
    </location>
</feature>
<evidence type="ECO:0000313" key="2">
    <source>
        <dbReference type="EMBL" id="KIW16370.1"/>
    </source>
</evidence>
<dbReference type="EMBL" id="KN847495">
    <property type="protein sequence ID" value="KIW16370.1"/>
    <property type="molecule type" value="Genomic_DNA"/>
</dbReference>
<dbReference type="GeneID" id="27333504"/>
<evidence type="ECO:0008006" key="4">
    <source>
        <dbReference type="Google" id="ProtNLM"/>
    </source>
</evidence>
<dbReference type="VEuPathDB" id="FungiDB:PV08_06421"/>
<feature type="compositionally biased region" description="Low complexity" evidence="1">
    <location>
        <begin position="194"/>
        <end position="209"/>
    </location>
</feature>
<dbReference type="PANTHER" id="PTHR37540">
    <property type="entry name" value="TRANSCRIPTION FACTOR (ACR-2), PUTATIVE-RELATED-RELATED"/>
    <property type="match status" value="1"/>
</dbReference>
<dbReference type="Proteomes" id="UP000053328">
    <property type="component" value="Unassembled WGS sequence"/>
</dbReference>
<dbReference type="OrthoDB" id="3469466at2759"/>
<reference evidence="2 3" key="1">
    <citation type="submission" date="2015-01" db="EMBL/GenBank/DDBJ databases">
        <title>The Genome Sequence of Exophiala spinifera CBS89968.</title>
        <authorList>
            <consortium name="The Broad Institute Genomics Platform"/>
            <person name="Cuomo C."/>
            <person name="de Hoog S."/>
            <person name="Gorbushina A."/>
            <person name="Stielow B."/>
            <person name="Teixiera M."/>
            <person name="Abouelleil A."/>
            <person name="Chapman S.B."/>
            <person name="Priest M."/>
            <person name="Young S.K."/>
            <person name="Wortman J."/>
            <person name="Nusbaum C."/>
            <person name="Birren B."/>
        </authorList>
    </citation>
    <scope>NUCLEOTIDE SEQUENCE [LARGE SCALE GENOMIC DNA]</scope>
    <source>
        <strain evidence="2 3">CBS 89968</strain>
    </source>
</reference>
<evidence type="ECO:0000313" key="3">
    <source>
        <dbReference type="Proteomes" id="UP000053328"/>
    </source>
</evidence>
<dbReference type="HOGENOM" id="CLU_015771_1_0_1"/>
<feature type="compositionally biased region" description="Basic residues" evidence="1">
    <location>
        <begin position="34"/>
        <end position="43"/>
    </location>
</feature>
<dbReference type="AlphaFoldDB" id="A0A0D2BCM3"/>
<name>A0A0D2BCM3_9EURO</name>
<feature type="region of interest" description="Disordered" evidence="1">
    <location>
        <begin position="178"/>
        <end position="220"/>
    </location>
</feature>
<keyword evidence="3" id="KW-1185">Reference proteome</keyword>
<gene>
    <name evidence="2" type="ORF">PV08_06421</name>
</gene>